<keyword evidence="1" id="KW-0732">Signal</keyword>
<dbReference type="PROSITE" id="PS51257">
    <property type="entry name" value="PROKAR_LIPOPROTEIN"/>
    <property type="match status" value="1"/>
</dbReference>
<protein>
    <recommendedName>
        <fullName evidence="4">Lipoprotein</fullName>
    </recommendedName>
</protein>
<organism evidence="2 3">
    <name type="scientific">Acetobacteroides hydrogenigenes</name>
    <dbReference type="NCBI Taxonomy" id="979970"/>
    <lineage>
        <taxon>Bacteria</taxon>
        <taxon>Pseudomonadati</taxon>
        <taxon>Bacteroidota</taxon>
        <taxon>Bacteroidia</taxon>
        <taxon>Bacteroidales</taxon>
        <taxon>Rikenellaceae</taxon>
        <taxon>Acetobacteroides</taxon>
    </lineage>
</organism>
<comment type="caution">
    <text evidence="2">The sequence shown here is derived from an EMBL/GenBank/DDBJ whole genome shotgun (WGS) entry which is preliminary data.</text>
</comment>
<dbReference type="RefSeq" id="WP_131837583.1">
    <property type="nucleotide sequence ID" value="NZ_SLWB01000001.1"/>
</dbReference>
<dbReference type="AlphaFoldDB" id="A0A4V2RQT4"/>
<gene>
    <name evidence="2" type="ORF">CLV25_1019</name>
</gene>
<feature type="chain" id="PRO_5020488138" description="Lipoprotein" evidence="1">
    <location>
        <begin position="23"/>
        <end position="163"/>
    </location>
</feature>
<feature type="signal peptide" evidence="1">
    <location>
        <begin position="1"/>
        <end position="22"/>
    </location>
</feature>
<proteinExistence type="predicted"/>
<evidence type="ECO:0000256" key="1">
    <source>
        <dbReference type="SAM" id="SignalP"/>
    </source>
</evidence>
<evidence type="ECO:0000313" key="3">
    <source>
        <dbReference type="Proteomes" id="UP000294830"/>
    </source>
</evidence>
<evidence type="ECO:0008006" key="4">
    <source>
        <dbReference type="Google" id="ProtNLM"/>
    </source>
</evidence>
<dbReference type="OrthoDB" id="9849177at2"/>
<name>A0A4V2RQT4_9BACT</name>
<dbReference type="Proteomes" id="UP000294830">
    <property type="component" value="Unassembled WGS sequence"/>
</dbReference>
<sequence length="163" mass="18269">MMKTLYAIALVAALFLAGGCRPTLTNQPKPTPAAIIQPAISLINRCSSDTSLNTMAYKAAFDTTTTSLVVFLGKSLNQYDYKWEIPLKEIDKSGFMLFRVDYNVSSITLNTIGAQPLVKYYKDRHFKSNASQFVLYLGKCYSSDEKELVLEKLYQAIVEAQKE</sequence>
<dbReference type="EMBL" id="SLWB01000001">
    <property type="protein sequence ID" value="TCN72791.1"/>
    <property type="molecule type" value="Genomic_DNA"/>
</dbReference>
<reference evidence="2 3" key="1">
    <citation type="submission" date="2019-03" db="EMBL/GenBank/DDBJ databases">
        <title>Genomic Encyclopedia of Archaeal and Bacterial Type Strains, Phase II (KMG-II): from individual species to whole genera.</title>
        <authorList>
            <person name="Goeker M."/>
        </authorList>
    </citation>
    <scope>NUCLEOTIDE SEQUENCE [LARGE SCALE GENOMIC DNA]</scope>
    <source>
        <strain evidence="2 3">RL-C</strain>
    </source>
</reference>
<keyword evidence="3" id="KW-1185">Reference proteome</keyword>
<accession>A0A4V2RQT4</accession>
<evidence type="ECO:0000313" key="2">
    <source>
        <dbReference type="EMBL" id="TCN72791.1"/>
    </source>
</evidence>